<proteinExistence type="predicted"/>
<evidence type="ECO:0000313" key="2">
    <source>
        <dbReference type="Proteomes" id="UP000503483"/>
    </source>
</evidence>
<dbReference type="AlphaFoldDB" id="A0A6M8EWE5"/>
<dbReference type="Proteomes" id="UP000503483">
    <property type="component" value="Chromosome"/>
</dbReference>
<name>A0A6M8EWE5_9BACT</name>
<keyword evidence="2" id="KW-1185">Reference proteome</keyword>
<dbReference type="KEGG" id="paco:AACT_1744"/>
<sequence length="183" mass="21305">MNKILPIILIVIMTFVAYGVYKQANKSIKTKRIECQSKTTTFEKINIEQPLKEAVNLLKSNNYTIKSSIEYSKFMKSNLVNILTKEQADEKLEKIIKGYIETSAQTNSDDKKLLIDYYIYENDKEDKGKKNNDAKSYAGYLVFEFKYDNKLVYKIQSDYMNLDGNDIEDRMNCAMKSFTSLNK</sequence>
<evidence type="ECO:0000313" key="1">
    <source>
        <dbReference type="EMBL" id="QKE28895.1"/>
    </source>
</evidence>
<gene>
    <name evidence="1" type="ORF">AACT_1744</name>
</gene>
<organism evidence="1 2">
    <name type="scientific">Arcobacter acticola</name>
    <dbReference type="NCBI Taxonomy" id="1849015"/>
    <lineage>
        <taxon>Bacteria</taxon>
        <taxon>Pseudomonadati</taxon>
        <taxon>Campylobacterota</taxon>
        <taxon>Epsilonproteobacteria</taxon>
        <taxon>Campylobacterales</taxon>
        <taxon>Arcobacteraceae</taxon>
        <taxon>Arcobacter</taxon>
    </lineage>
</organism>
<protein>
    <submittedName>
        <fullName evidence="1">Uncharacterized protein</fullName>
    </submittedName>
</protein>
<accession>A0A6M8EWE5</accession>
<dbReference type="RefSeq" id="WP_172126451.1">
    <property type="nucleotide sequence ID" value="NZ_CP042652.1"/>
</dbReference>
<reference evidence="1 2" key="1">
    <citation type="submission" date="2019-08" db="EMBL/GenBank/DDBJ databases">
        <title>Complete genome sequence of Arcobacter acticola.</title>
        <authorList>
            <person name="Miller W."/>
        </authorList>
    </citation>
    <scope>NUCLEOTIDE SEQUENCE [LARGE SCALE GENOMIC DNA]</scope>
    <source>
        <strain evidence="1 2">KCTC 52212</strain>
    </source>
</reference>
<dbReference type="EMBL" id="CP042652">
    <property type="protein sequence ID" value="QKE28895.1"/>
    <property type="molecule type" value="Genomic_DNA"/>
</dbReference>